<organism evidence="2 3">
    <name type="scientific">Rhodococcus jostii (strain RHA1)</name>
    <dbReference type="NCBI Taxonomy" id="101510"/>
    <lineage>
        <taxon>Bacteria</taxon>
        <taxon>Bacillati</taxon>
        <taxon>Actinomycetota</taxon>
        <taxon>Actinomycetes</taxon>
        <taxon>Mycobacteriales</taxon>
        <taxon>Nocardiaceae</taxon>
        <taxon>Rhodococcus</taxon>
    </lineage>
</organism>
<gene>
    <name evidence="2" type="ordered locus">RHA1_ro01387</name>
</gene>
<dbReference type="KEGG" id="rha:RHA1_ro01387"/>
<dbReference type="Proteomes" id="UP000008710">
    <property type="component" value="Chromosome"/>
</dbReference>
<dbReference type="eggNOG" id="COG1403">
    <property type="taxonomic scope" value="Bacteria"/>
</dbReference>
<feature type="domain" description="HNH nuclease" evidence="1">
    <location>
        <begin position="153"/>
        <end position="202"/>
    </location>
</feature>
<dbReference type="InterPro" id="IPR052892">
    <property type="entry name" value="NA-targeting_endonuclease"/>
</dbReference>
<accession>Q0SGX7</accession>
<evidence type="ECO:0000313" key="2">
    <source>
        <dbReference type="EMBL" id="ABG93209.1"/>
    </source>
</evidence>
<keyword evidence="2" id="KW-0540">Nuclease</keyword>
<dbReference type="FunFam" id="1.10.30.50:FF:000001">
    <property type="entry name" value="HNH endonuclease"/>
    <property type="match status" value="1"/>
</dbReference>
<name>Q0SGX7_RHOJR</name>
<dbReference type="GO" id="GO:0004519">
    <property type="term" value="F:endonuclease activity"/>
    <property type="evidence" value="ECO:0007669"/>
    <property type="project" value="UniProtKB-KW"/>
</dbReference>
<sequence>MSCIFVGNGRARAGNSWCTWWQSPGGRMKNRHSARAHRQLVPTDARSAGVSGAFALQVITEGSAHSAEPSFPGENAVPLWIKRRVLLLNVTYEPLTALPARRAVVLMTCGKADTVHEDPQAPVVHSEQWSVQVPSVIRLRNYVRVPYRARVPMTRAALMHRDRFRCAYCGAKAETVDHVVPRSRGGEHSWENCVACCAPCNHRKADKLLSELGWTLRASLVPPSGPHWRLLASTKDLHPSWMPYLGEGAA</sequence>
<dbReference type="HOGENOM" id="CLU_099824_2_0_11"/>
<protein>
    <submittedName>
        <fullName evidence="2">Possible endonuclease</fullName>
    </submittedName>
</protein>
<dbReference type="InterPro" id="IPR003615">
    <property type="entry name" value="HNH_nuc"/>
</dbReference>
<dbReference type="PANTHER" id="PTHR33877:SF2">
    <property type="entry name" value="OS07G0170200 PROTEIN"/>
    <property type="match status" value="1"/>
</dbReference>
<dbReference type="Gene3D" id="1.10.30.50">
    <property type="match status" value="1"/>
</dbReference>
<dbReference type="AlphaFoldDB" id="Q0SGX7"/>
<evidence type="ECO:0000259" key="1">
    <source>
        <dbReference type="SMART" id="SM00507"/>
    </source>
</evidence>
<dbReference type="InterPro" id="IPR029471">
    <property type="entry name" value="HNH_5"/>
</dbReference>
<reference evidence="3" key="1">
    <citation type="journal article" date="2006" name="Proc. Natl. Acad. Sci. U.S.A.">
        <title>The complete genome of Rhodococcus sp. RHA1 provides insights into a catabolic powerhouse.</title>
        <authorList>
            <person name="McLeod M.P."/>
            <person name="Warren R.L."/>
            <person name="Hsiao W.W.L."/>
            <person name="Araki N."/>
            <person name="Myhre M."/>
            <person name="Fernandes C."/>
            <person name="Miyazawa D."/>
            <person name="Wong W."/>
            <person name="Lillquist A.L."/>
            <person name="Wang D."/>
            <person name="Dosanjh M."/>
            <person name="Hara H."/>
            <person name="Petrescu A."/>
            <person name="Morin R.D."/>
            <person name="Yang G."/>
            <person name="Stott J.M."/>
            <person name="Schein J.E."/>
            <person name="Shin H."/>
            <person name="Smailus D."/>
            <person name="Siddiqui A.S."/>
            <person name="Marra M.A."/>
            <person name="Jones S.J.M."/>
            <person name="Holt R."/>
            <person name="Brinkman F.S.L."/>
            <person name="Miyauchi K."/>
            <person name="Fukuda M."/>
            <person name="Davies J.E."/>
            <person name="Mohn W.W."/>
            <person name="Eltis L.D."/>
        </authorList>
    </citation>
    <scope>NUCLEOTIDE SEQUENCE [LARGE SCALE GENOMIC DNA]</scope>
    <source>
        <strain evidence="3">RHA1</strain>
    </source>
</reference>
<dbReference type="Pfam" id="PF14279">
    <property type="entry name" value="HNH_5"/>
    <property type="match status" value="1"/>
</dbReference>
<keyword evidence="2" id="KW-0378">Hydrolase</keyword>
<evidence type="ECO:0000313" key="3">
    <source>
        <dbReference type="Proteomes" id="UP000008710"/>
    </source>
</evidence>
<keyword evidence="2" id="KW-0255">Endonuclease</keyword>
<proteinExistence type="predicted"/>
<dbReference type="EMBL" id="CP000431">
    <property type="protein sequence ID" value="ABG93209.1"/>
    <property type="molecule type" value="Genomic_DNA"/>
</dbReference>
<dbReference type="PANTHER" id="PTHR33877">
    <property type="entry name" value="SLL1193 PROTEIN"/>
    <property type="match status" value="1"/>
</dbReference>
<dbReference type="SMART" id="SM00507">
    <property type="entry name" value="HNHc"/>
    <property type="match status" value="1"/>
</dbReference>
<dbReference type="CDD" id="cd00085">
    <property type="entry name" value="HNHc"/>
    <property type="match status" value="1"/>
</dbReference>